<organism evidence="5 6">
    <name type="scientific">Oliverpabstia intestinalis</name>
    <dbReference type="NCBI Taxonomy" id="2606633"/>
    <lineage>
        <taxon>Bacteria</taxon>
        <taxon>Bacillati</taxon>
        <taxon>Bacillota</taxon>
        <taxon>Clostridia</taxon>
        <taxon>Lachnospirales</taxon>
        <taxon>Lachnospiraceae</taxon>
        <taxon>Oliverpabstia</taxon>
    </lineage>
</organism>
<evidence type="ECO:0000259" key="4">
    <source>
        <dbReference type="Pfam" id="PF13007"/>
    </source>
</evidence>
<dbReference type="InterPro" id="IPR004291">
    <property type="entry name" value="Transposase_IS66_central"/>
</dbReference>
<dbReference type="AlphaFoldDB" id="A0A7X2TMM5"/>
<dbReference type="RefSeq" id="WP_154433226.1">
    <property type="nucleotide sequence ID" value="NZ_VUMS01000058.1"/>
</dbReference>
<dbReference type="PANTHER" id="PTHR33678">
    <property type="entry name" value="BLL1576 PROTEIN"/>
    <property type="match status" value="1"/>
</dbReference>
<keyword evidence="6" id="KW-1185">Reference proteome</keyword>
<comment type="caution">
    <text evidence="5">The sequence shown here is derived from an EMBL/GenBank/DDBJ whole genome shotgun (WGS) entry which is preliminary data.</text>
</comment>
<evidence type="ECO:0000259" key="3">
    <source>
        <dbReference type="Pfam" id="PF03050"/>
    </source>
</evidence>
<keyword evidence="1" id="KW-0175">Coiled coil</keyword>
<dbReference type="NCBIfam" id="NF033517">
    <property type="entry name" value="transpos_IS66"/>
    <property type="match status" value="1"/>
</dbReference>
<feature type="region of interest" description="Disordered" evidence="2">
    <location>
        <begin position="92"/>
        <end position="114"/>
    </location>
</feature>
<feature type="coiled-coil region" evidence="1">
    <location>
        <begin position="22"/>
        <end position="56"/>
    </location>
</feature>
<proteinExistence type="predicted"/>
<feature type="domain" description="Transposase IS66 central" evidence="3">
    <location>
        <begin position="193"/>
        <end position="347"/>
    </location>
</feature>
<dbReference type="Pfam" id="PF13007">
    <property type="entry name" value="LZ_Tnp_IS66"/>
    <property type="match status" value="1"/>
</dbReference>
<evidence type="ECO:0000313" key="5">
    <source>
        <dbReference type="EMBL" id="MST67929.1"/>
    </source>
</evidence>
<evidence type="ECO:0000256" key="2">
    <source>
        <dbReference type="SAM" id="MobiDB-lite"/>
    </source>
</evidence>
<gene>
    <name evidence="5" type="ORF">FYJ57_14790</name>
</gene>
<dbReference type="Pfam" id="PF03050">
    <property type="entry name" value="DDE_Tnp_IS66"/>
    <property type="match status" value="1"/>
</dbReference>
<reference evidence="5 6" key="1">
    <citation type="submission" date="2019-08" db="EMBL/GenBank/DDBJ databases">
        <title>In-depth cultivation of the pig gut microbiome towards novel bacterial diversity and tailored functional studies.</title>
        <authorList>
            <person name="Wylensek D."/>
            <person name="Hitch T.C.A."/>
            <person name="Clavel T."/>
        </authorList>
    </citation>
    <scope>NUCLEOTIDE SEQUENCE [LARGE SCALE GENOMIC DNA]</scope>
    <source>
        <strain evidence="5 6">BSM-380-WT-5A</strain>
    </source>
</reference>
<dbReference type="Proteomes" id="UP000440513">
    <property type="component" value="Unassembled WGS sequence"/>
</dbReference>
<evidence type="ECO:0000313" key="6">
    <source>
        <dbReference type="Proteomes" id="UP000440513"/>
    </source>
</evidence>
<name>A0A7X2TMM5_9FIRM</name>
<feature type="non-terminal residue" evidence="5">
    <location>
        <position position="347"/>
    </location>
</feature>
<dbReference type="InterPro" id="IPR024463">
    <property type="entry name" value="Transposase_TnpC_homeodom"/>
</dbReference>
<dbReference type="InterPro" id="IPR052344">
    <property type="entry name" value="Transposase-related"/>
</dbReference>
<feature type="domain" description="Transposase TnpC homeodomain" evidence="4">
    <location>
        <begin position="46"/>
        <end position="116"/>
    </location>
</feature>
<sequence length="347" mass="40028">MAFKFTEEQLNTLDKSFIVELFLQLQEQNDKLSGEVQDLNRKMELLIEQITLSNKNRFGRSSEKMDDASQICFMEIDGTIVFFNEAEAVSDLDAEEPETLEPKPARKPKSVGKKDADLSGLPVNIITHYMTEEELVAEFGKNGWKQLPDAISKRYRFIPAKVEVDEHHVGVYASKKDGRIIKADHPQALLHGSLVSPTLAAAIMNGKYVNAVPLYRLEQEFSRYGLSITRQNMANWMIRLGESYLAILYDYLHQKLYDYHVIQADETPVLVNRDGRPAGSKSYMWVYRSGHLYKDKQIVLYDYHKTRNSSHPREFLKDYSGICVTDGYQVYHKVEKEREDLRIAGCW</sequence>
<accession>A0A7X2TMM5</accession>
<protein>
    <submittedName>
        <fullName evidence="5">IS66 family transposase</fullName>
    </submittedName>
</protein>
<dbReference type="EMBL" id="VUMS01000058">
    <property type="protein sequence ID" value="MST67929.1"/>
    <property type="molecule type" value="Genomic_DNA"/>
</dbReference>
<evidence type="ECO:0000256" key="1">
    <source>
        <dbReference type="SAM" id="Coils"/>
    </source>
</evidence>
<dbReference type="PANTHER" id="PTHR33678:SF2">
    <property type="match status" value="1"/>
</dbReference>